<keyword evidence="5 7" id="KW-1133">Transmembrane helix</keyword>
<dbReference type="GO" id="GO:0055085">
    <property type="term" value="P:transmembrane transport"/>
    <property type="evidence" value="ECO:0007669"/>
    <property type="project" value="InterPro"/>
</dbReference>
<feature type="transmembrane region" description="Helical" evidence="7">
    <location>
        <begin position="228"/>
        <end position="250"/>
    </location>
</feature>
<evidence type="ECO:0000256" key="7">
    <source>
        <dbReference type="SAM" id="Phobius"/>
    </source>
</evidence>
<accession>A0A1M4SC20</accession>
<dbReference type="PIRSF" id="PIRSF006060">
    <property type="entry name" value="AA_transporter"/>
    <property type="match status" value="1"/>
</dbReference>
<evidence type="ECO:0000259" key="8">
    <source>
        <dbReference type="Pfam" id="PF00324"/>
    </source>
</evidence>
<evidence type="ECO:0000256" key="6">
    <source>
        <dbReference type="ARBA" id="ARBA00023136"/>
    </source>
</evidence>
<evidence type="ECO:0000256" key="3">
    <source>
        <dbReference type="ARBA" id="ARBA00022692"/>
    </source>
</evidence>
<dbReference type="RefSeq" id="WP_073341052.1">
    <property type="nucleotide sequence ID" value="NZ_FQVH01000001.1"/>
</dbReference>
<dbReference type="GO" id="GO:0006865">
    <property type="term" value="P:amino acid transport"/>
    <property type="evidence" value="ECO:0007669"/>
    <property type="project" value="UniProtKB-KW"/>
</dbReference>
<feature type="transmembrane region" description="Helical" evidence="7">
    <location>
        <begin position="352"/>
        <end position="373"/>
    </location>
</feature>
<dbReference type="PANTHER" id="PTHR43495:SF5">
    <property type="entry name" value="GAMMA-AMINOBUTYRIC ACID PERMEASE"/>
    <property type="match status" value="1"/>
</dbReference>
<dbReference type="GO" id="GO:0016020">
    <property type="term" value="C:membrane"/>
    <property type="evidence" value="ECO:0007669"/>
    <property type="project" value="UniProtKB-SubCell"/>
</dbReference>
<name>A0A1M4SC20_9THEO</name>
<gene>
    <name evidence="9" type="ORF">SAMN02746089_00005</name>
</gene>
<feature type="transmembrane region" description="Helical" evidence="7">
    <location>
        <begin position="12"/>
        <end position="32"/>
    </location>
</feature>
<evidence type="ECO:0000256" key="5">
    <source>
        <dbReference type="ARBA" id="ARBA00022989"/>
    </source>
</evidence>
<dbReference type="OrthoDB" id="9780162at2"/>
<keyword evidence="10" id="KW-1185">Reference proteome</keyword>
<feature type="transmembrane region" description="Helical" evidence="7">
    <location>
        <begin position="323"/>
        <end position="346"/>
    </location>
</feature>
<dbReference type="EMBL" id="FQVH01000001">
    <property type="protein sequence ID" value="SHE29675.1"/>
    <property type="molecule type" value="Genomic_DNA"/>
</dbReference>
<feature type="transmembrane region" description="Helical" evidence="7">
    <location>
        <begin position="394"/>
        <end position="415"/>
    </location>
</feature>
<sequence length="449" mass="49720">MERGKISTNKLTMLSVGGIIGAGFFLASGIAIKEAGPAILINTLISVFLMYTVFQALVEMITAQPVAGSFRVYAQEVLGNRYGFMSGWLYWVAGVLVMSSEVTASAIFTRYWFPAIPLWVFTLMYSVLIVGVNLMGIEDFSLIESIFSVIKVLALMFIIIAGIVLLIMLSPKRPDIGFENYVKFGGFFPNGIKGMYGAMLMSLLSFAGIEVTAMAANQARSERTIKNTLRNVIALLTILYTGSFVVLLALTPWKLISVKISPFVKLFDFVKIPYADSILNFIILTAALTTMNAAMYAVTQVLFSLGQGEFAPTLLAKENKRGIPIYALMATSMGLIIAITLSYILPKAVYEYITSSAGIIQFSNWIIILLTHIKFRKYIDKKGMKDKLTFKAKGYPLLSWIGLIGVLLVILSSLVVPKERIGFIVGIVIILFLFIFYSVAKRINLFERW</sequence>
<evidence type="ECO:0000256" key="2">
    <source>
        <dbReference type="ARBA" id="ARBA00022448"/>
    </source>
</evidence>
<reference evidence="9 10" key="1">
    <citation type="submission" date="2016-11" db="EMBL/GenBank/DDBJ databases">
        <authorList>
            <person name="Jaros S."/>
            <person name="Januszkiewicz K."/>
            <person name="Wedrychowicz H."/>
        </authorList>
    </citation>
    <scope>NUCLEOTIDE SEQUENCE [LARGE SCALE GENOMIC DNA]</scope>
    <source>
        <strain evidence="9 10">DSM 17918</strain>
    </source>
</reference>
<dbReference type="AlphaFoldDB" id="A0A1M4SC20"/>
<feature type="transmembrane region" description="Helical" evidence="7">
    <location>
        <begin position="38"/>
        <end position="58"/>
    </location>
</feature>
<feature type="transmembrane region" description="Helical" evidence="7">
    <location>
        <begin position="149"/>
        <end position="169"/>
    </location>
</feature>
<dbReference type="FunFam" id="1.20.1740.10:FF:000001">
    <property type="entry name" value="Amino acid permease"/>
    <property type="match status" value="1"/>
</dbReference>
<keyword evidence="3 7" id="KW-0812">Transmembrane</keyword>
<feature type="domain" description="Amino acid permease/ SLC12A" evidence="8">
    <location>
        <begin position="11"/>
        <end position="441"/>
    </location>
</feature>
<comment type="subcellular location">
    <subcellularLocation>
        <location evidence="1">Membrane</location>
        <topology evidence="1">Multi-pass membrane protein</topology>
    </subcellularLocation>
</comment>
<organism evidence="9 10">
    <name type="scientific">Caldanaerobius fijiensis DSM 17918</name>
    <dbReference type="NCBI Taxonomy" id="1121256"/>
    <lineage>
        <taxon>Bacteria</taxon>
        <taxon>Bacillati</taxon>
        <taxon>Bacillota</taxon>
        <taxon>Clostridia</taxon>
        <taxon>Thermoanaerobacterales</taxon>
        <taxon>Thermoanaerobacteraceae</taxon>
        <taxon>Caldanaerobius</taxon>
    </lineage>
</organism>
<keyword evidence="2" id="KW-0813">Transport</keyword>
<keyword evidence="6 7" id="KW-0472">Membrane</keyword>
<evidence type="ECO:0000256" key="4">
    <source>
        <dbReference type="ARBA" id="ARBA00022970"/>
    </source>
</evidence>
<feature type="transmembrane region" description="Helical" evidence="7">
    <location>
        <begin position="278"/>
        <end position="303"/>
    </location>
</feature>
<keyword evidence="4" id="KW-0029">Amino-acid transport</keyword>
<evidence type="ECO:0000313" key="9">
    <source>
        <dbReference type="EMBL" id="SHE29675.1"/>
    </source>
</evidence>
<feature type="transmembrane region" description="Helical" evidence="7">
    <location>
        <begin position="195"/>
        <end position="216"/>
    </location>
</feature>
<dbReference type="Gene3D" id="1.20.1740.10">
    <property type="entry name" value="Amino acid/polyamine transporter I"/>
    <property type="match status" value="1"/>
</dbReference>
<dbReference type="Pfam" id="PF00324">
    <property type="entry name" value="AA_permease"/>
    <property type="match status" value="1"/>
</dbReference>
<feature type="transmembrane region" description="Helical" evidence="7">
    <location>
        <begin position="421"/>
        <end position="440"/>
    </location>
</feature>
<dbReference type="PANTHER" id="PTHR43495">
    <property type="entry name" value="GABA PERMEASE"/>
    <property type="match status" value="1"/>
</dbReference>
<dbReference type="Proteomes" id="UP000184088">
    <property type="component" value="Unassembled WGS sequence"/>
</dbReference>
<dbReference type="InterPro" id="IPR004841">
    <property type="entry name" value="AA-permease/SLC12A_dom"/>
</dbReference>
<dbReference type="STRING" id="1121256.SAMN02746089_00005"/>
<protein>
    <submittedName>
        <fullName evidence="9">L-asparagine transporter</fullName>
    </submittedName>
</protein>
<proteinExistence type="predicted"/>
<evidence type="ECO:0000313" key="10">
    <source>
        <dbReference type="Proteomes" id="UP000184088"/>
    </source>
</evidence>
<evidence type="ECO:0000256" key="1">
    <source>
        <dbReference type="ARBA" id="ARBA00004141"/>
    </source>
</evidence>
<feature type="transmembrane region" description="Helical" evidence="7">
    <location>
        <begin position="88"/>
        <end position="112"/>
    </location>
</feature>
<feature type="transmembrane region" description="Helical" evidence="7">
    <location>
        <begin position="118"/>
        <end position="137"/>
    </location>
</feature>